<feature type="repeat" description="WD" evidence="3">
    <location>
        <begin position="337"/>
        <end position="380"/>
    </location>
</feature>
<dbReference type="InterPro" id="IPR019775">
    <property type="entry name" value="WD40_repeat_CS"/>
</dbReference>
<dbReference type="PROSITE" id="PS50082">
    <property type="entry name" value="WD_REPEATS_2"/>
    <property type="match status" value="6"/>
</dbReference>
<sequence length="844" mass="97820">MLVMDVEGGENKKEIFSSSDCYDKEWLSLTNEPQKLSTLVCCLCNQIANNAVELQCDEHENAEHAYLIGEECLHKYLRQNNGKCPIQQHEHCEFSKSKTIRQQISELLIVCPRQYNFLKKKELNKYNNWNSKKQCDYKGKIREIKEHLDKSCQLISIEQIISLEIQQQLNVVHEQIKQLQQHLQFNQNTVNELQTQLRNEKIQTEELKEKYFESKKEIEKLKENDSEKNKQIQQLNENIRQLKLENEQVKLERQLEEKKQSEGIVKMHNANSLLKQQQKILFTEFEKLEQEIKLKSDQIQDKKESNSNDKSLVQNSKQSSTFNFDMFCSSSKLLKTFTGHNQCVYSIDYSTFYGNQLLCSGSYDTTVRVWDVETNQQIQLFNGHSNSVFYVKFSPYHYYNHRQNVICSSSADNTIRCWDIKHNKQLQIFNGHTSYVYGIELSPFNGGRYLCSGSFDKTIRLWDIETSKTLHIFNGHANLVWCVDISSLQSNNSSENDGSKSNNIGVIGGNGYTICSGSFDNTIRVWDIETNKQSTLFKGHEYHVMSVKYGSNESEILSGSKDKSVRLWDIRSGKQIQMFNGHTSCVWAVEYSQFINNSSEVDGSSNVICSGSFDNTIRFWDVRSNKDELYVIKGDDQKDNGIYCLKFISLKKREKYNEKTNVDCGVKRVKLMLLNTKIYGTDKGRIVKFYSFHFIKKKVELHSYMSPSSIIESSFDFCQLSFGSPKKQKLTIIIAHSILGVESKYSPNINVVNPFETLPSLPSAISFAQCVNYEHEILICGGYGNRNCYSYHMLKNKYKFICYYPETVTLWGHTVIKYVNLKNADDITLLSFGGKKKHTLIMNY</sequence>
<keyword evidence="4" id="KW-0175">Coiled coil</keyword>
<dbReference type="AlphaFoldDB" id="X6LZY8"/>
<feature type="repeat" description="WD" evidence="3">
    <location>
        <begin position="510"/>
        <end position="536"/>
    </location>
</feature>
<dbReference type="SUPFAM" id="SSF50978">
    <property type="entry name" value="WD40 repeat-like"/>
    <property type="match status" value="1"/>
</dbReference>
<feature type="coiled-coil region" evidence="4">
    <location>
        <begin position="176"/>
        <end position="305"/>
    </location>
</feature>
<dbReference type="InterPro" id="IPR015943">
    <property type="entry name" value="WD40/YVTN_repeat-like_dom_sf"/>
</dbReference>
<dbReference type="EMBL" id="ASPP01026121">
    <property type="protein sequence ID" value="ETO07483.1"/>
    <property type="molecule type" value="Genomic_DNA"/>
</dbReference>
<feature type="repeat" description="WD" evidence="3">
    <location>
        <begin position="429"/>
        <end position="472"/>
    </location>
</feature>
<dbReference type="Gene3D" id="3.30.40.10">
    <property type="entry name" value="Zinc/RING finger domain, C3HC4 (zinc finger)"/>
    <property type="match status" value="1"/>
</dbReference>
<comment type="caution">
    <text evidence="5">The sequence shown here is derived from an EMBL/GenBank/DDBJ whole genome shotgun (WGS) entry which is preliminary data.</text>
</comment>
<dbReference type="SMART" id="SM00320">
    <property type="entry name" value="WD40"/>
    <property type="match status" value="6"/>
</dbReference>
<protein>
    <submittedName>
        <fullName evidence="5">WD-40 repeat protein</fullName>
    </submittedName>
</protein>
<dbReference type="InterPro" id="IPR036322">
    <property type="entry name" value="WD40_repeat_dom_sf"/>
</dbReference>
<dbReference type="InterPro" id="IPR013083">
    <property type="entry name" value="Znf_RING/FYVE/PHD"/>
</dbReference>
<evidence type="ECO:0000256" key="4">
    <source>
        <dbReference type="SAM" id="Coils"/>
    </source>
</evidence>
<feature type="repeat" description="WD" evidence="3">
    <location>
        <begin position="604"/>
        <end position="630"/>
    </location>
</feature>
<keyword evidence="2" id="KW-0677">Repeat</keyword>
<evidence type="ECO:0000256" key="3">
    <source>
        <dbReference type="PROSITE-ProRule" id="PRU00221"/>
    </source>
</evidence>
<dbReference type="Proteomes" id="UP000023152">
    <property type="component" value="Unassembled WGS sequence"/>
</dbReference>
<evidence type="ECO:0000313" key="5">
    <source>
        <dbReference type="EMBL" id="ETO07483.1"/>
    </source>
</evidence>
<dbReference type="Pfam" id="PF00400">
    <property type="entry name" value="WD40"/>
    <property type="match status" value="6"/>
</dbReference>
<evidence type="ECO:0000313" key="6">
    <source>
        <dbReference type="Proteomes" id="UP000023152"/>
    </source>
</evidence>
<accession>X6LZY8</accession>
<dbReference type="Gene3D" id="2.130.10.10">
    <property type="entry name" value="YVTN repeat-like/Quinoprotein amine dehydrogenase"/>
    <property type="match status" value="2"/>
</dbReference>
<dbReference type="InterPro" id="IPR001680">
    <property type="entry name" value="WD40_rpt"/>
</dbReference>
<dbReference type="PROSITE" id="PS00678">
    <property type="entry name" value="WD_REPEATS_1"/>
    <property type="match status" value="5"/>
</dbReference>
<dbReference type="InterPro" id="IPR020472">
    <property type="entry name" value="WD40_PAC1"/>
</dbReference>
<dbReference type="PROSITE" id="PS50294">
    <property type="entry name" value="WD_REPEATS_REGION"/>
    <property type="match status" value="4"/>
</dbReference>
<dbReference type="PANTHER" id="PTHR19848">
    <property type="entry name" value="WD40 REPEAT PROTEIN"/>
    <property type="match status" value="1"/>
</dbReference>
<dbReference type="PRINTS" id="PR00320">
    <property type="entry name" value="GPROTEINBRPT"/>
</dbReference>
<feature type="repeat" description="WD" evidence="3">
    <location>
        <begin position="381"/>
        <end position="428"/>
    </location>
</feature>
<organism evidence="5 6">
    <name type="scientific">Reticulomyxa filosa</name>
    <dbReference type="NCBI Taxonomy" id="46433"/>
    <lineage>
        <taxon>Eukaryota</taxon>
        <taxon>Sar</taxon>
        <taxon>Rhizaria</taxon>
        <taxon>Retaria</taxon>
        <taxon>Foraminifera</taxon>
        <taxon>Monothalamids</taxon>
        <taxon>Reticulomyxidae</taxon>
        <taxon>Reticulomyxa</taxon>
    </lineage>
</organism>
<feature type="non-terminal residue" evidence="5">
    <location>
        <position position="844"/>
    </location>
</feature>
<keyword evidence="1 3" id="KW-0853">WD repeat</keyword>
<dbReference type="OMA" id="FNGHANL"/>
<name>X6LZY8_RETFI</name>
<proteinExistence type="predicted"/>
<dbReference type="CDD" id="cd00200">
    <property type="entry name" value="WD40"/>
    <property type="match status" value="1"/>
</dbReference>
<reference evidence="5 6" key="1">
    <citation type="journal article" date="2013" name="Curr. Biol.">
        <title>The Genome of the Foraminiferan Reticulomyxa filosa.</title>
        <authorList>
            <person name="Glockner G."/>
            <person name="Hulsmann N."/>
            <person name="Schleicher M."/>
            <person name="Noegel A.A."/>
            <person name="Eichinger L."/>
            <person name="Gallinger C."/>
            <person name="Pawlowski J."/>
            <person name="Sierra R."/>
            <person name="Euteneuer U."/>
            <person name="Pillet L."/>
            <person name="Moustafa A."/>
            <person name="Platzer M."/>
            <person name="Groth M."/>
            <person name="Szafranski K."/>
            <person name="Schliwa M."/>
        </authorList>
    </citation>
    <scope>NUCLEOTIDE SEQUENCE [LARGE SCALE GENOMIC DNA]</scope>
</reference>
<dbReference type="PANTHER" id="PTHR19848:SF8">
    <property type="entry name" value="F-BOX AND WD REPEAT DOMAIN CONTAINING 7"/>
    <property type="match status" value="1"/>
</dbReference>
<keyword evidence="6" id="KW-1185">Reference proteome</keyword>
<evidence type="ECO:0000256" key="1">
    <source>
        <dbReference type="ARBA" id="ARBA00022574"/>
    </source>
</evidence>
<gene>
    <name evidence="5" type="ORF">RFI_29909</name>
</gene>
<evidence type="ECO:0000256" key="2">
    <source>
        <dbReference type="ARBA" id="ARBA00022737"/>
    </source>
</evidence>
<feature type="repeat" description="WD" evidence="3">
    <location>
        <begin position="537"/>
        <end position="578"/>
    </location>
</feature>